<dbReference type="Pfam" id="PF00293">
    <property type="entry name" value="NUDIX"/>
    <property type="match status" value="1"/>
</dbReference>
<reference evidence="5 6" key="1">
    <citation type="submission" date="2020-05" db="EMBL/GenBank/DDBJ databases">
        <title>Identification and distribution of gene clusters putatively required for synthesis of sphingolipid metabolism inhibitors in phylogenetically diverse species of the filamentous fungus Fusarium.</title>
        <authorList>
            <person name="Kim H.-S."/>
            <person name="Busman M."/>
            <person name="Brown D.W."/>
            <person name="Divon H."/>
            <person name="Uhlig S."/>
            <person name="Proctor R.H."/>
        </authorList>
    </citation>
    <scope>NUCLEOTIDE SEQUENCE [LARGE SCALE GENOMIC DNA]</scope>
    <source>
        <strain evidence="5 6">NRRL 66243</strain>
    </source>
</reference>
<dbReference type="SUPFAM" id="SSF55811">
    <property type="entry name" value="Nudix"/>
    <property type="match status" value="1"/>
</dbReference>
<evidence type="ECO:0000259" key="4">
    <source>
        <dbReference type="PROSITE" id="PS51462"/>
    </source>
</evidence>
<name>A0A8H5SB87_9HYPO</name>
<dbReference type="InterPro" id="IPR000086">
    <property type="entry name" value="NUDIX_hydrolase_dom"/>
</dbReference>
<feature type="domain" description="Nudix hydrolase" evidence="4">
    <location>
        <begin position="27"/>
        <end position="160"/>
    </location>
</feature>
<sequence>MSDQKVSASDALPCKTIGTLQDGIQYTERFAVRVVLTDDEGQVAVIKAAKDNYYKLPGGGIEAEEDHLKAAEREVAEETGSTVTMQAGCIAKTEEYRNDLHQISYCYRAKVVDKTGKPALTDEEVADGLNHEWVPLNQALELMTAAEPTSELGRYIKGRDIFLLTQGLKYA</sequence>
<dbReference type="AlphaFoldDB" id="A0A8H5SB87"/>
<keyword evidence="2" id="KW-0378">Hydrolase</keyword>
<dbReference type="EMBL" id="JAAQRI010000019">
    <property type="protein sequence ID" value="KAF5649809.1"/>
    <property type="molecule type" value="Genomic_DNA"/>
</dbReference>
<evidence type="ECO:0000313" key="6">
    <source>
        <dbReference type="Proteomes" id="UP000530670"/>
    </source>
</evidence>
<dbReference type="OrthoDB" id="2011998at2759"/>
<proteinExistence type="predicted"/>
<organism evidence="5 6">
    <name type="scientific">Fusarium tjaetaba</name>
    <dbReference type="NCBI Taxonomy" id="1567544"/>
    <lineage>
        <taxon>Eukaryota</taxon>
        <taxon>Fungi</taxon>
        <taxon>Dikarya</taxon>
        <taxon>Ascomycota</taxon>
        <taxon>Pezizomycotina</taxon>
        <taxon>Sordariomycetes</taxon>
        <taxon>Hypocreomycetidae</taxon>
        <taxon>Hypocreales</taxon>
        <taxon>Nectriaceae</taxon>
        <taxon>Fusarium</taxon>
        <taxon>Fusarium fujikuroi species complex</taxon>
    </lineage>
</organism>
<dbReference type="GO" id="GO:0016787">
    <property type="term" value="F:hydrolase activity"/>
    <property type="evidence" value="ECO:0007669"/>
    <property type="project" value="UniProtKB-KW"/>
</dbReference>
<keyword evidence="6" id="KW-1185">Reference proteome</keyword>
<dbReference type="PANTHER" id="PTHR43046:SF12">
    <property type="entry name" value="GDP-MANNOSE MANNOSYL HYDROLASE"/>
    <property type="match status" value="1"/>
</dbReference>
<dbReference type="PANTHER" id="PTHR43046">
    <property type="entry name" value="GDP-MANNOSE MANNOSYL HYDROLASE"/>
    <property type="match status" value="1"/>
</dbReference>
<accession>A0A8H5SB87</accession>
<dbReference type="PROSITE" id="PS51462">
    <property type="entry name" value="NUDIX"/>
    <property type="match status" value="1"/>
</dbReference>
<dbReference type="Proteomes" id="UP000530670">
    <property type="component" value="Unassembled WGS sequence"/>
</dbReference>
<evidence type="ECO:0000256" key="3">
    <source>
        <dbReference type="ARBA" id="ARBA00022842"/>
    </source>
</evidence>
<dbReference type="PROSITE" id="PS00893">
    <property type="entry name" value="NUDIX_BOX"/>
    <property type="match status" value="1"/>
</dbReference>
<dbReference type="InterPro" id="IPR020084">
    <property type="entry name" value="NUDIX_hydrolase_CS"/>
</dbReference>
<evidence type="ECO:0000256" key="1">
    <source>
        <dbReference type="ARBA" id="ARBA00001946"/>
    </source>
</evidence>
<dbReference type="GeneID" id="59306746"/>
<comment type="caution">
    <text evidence="5">The sequence shown here is derived from an EMBL/GenBank/DDBJ whole genome shotgun (WGS) entry which is preliminary data.</text>
</comment>
<protein>
    <submittedName>
        <fullName evidence="5">NUDIX domain protein</fullName>
    </submittedName>
</protein>
<dbReference type="RefSeq" id="XP_037212072.1">
    <property type="nucleotide sequence ID" value="XM_037354476.1"/>
</dbReference>
<dbReference type="InterPro" id="IPR015797">
    <property type="entry name" value="NUDIX_hydrolase-like_dom_sf"/>
</dbReference>
<evidence type="ECO:0000256" key="2">
    <source>
        <dbReference type="ARBA" id="ARBA00022801"/>
    </source>
</evidence>
<keyword evidence="3" id="KW-0460">Magnesium</keyword>
<evidence type="ECO:0000313" key="5">
    <source>
        <dbReference type="EMBL" id="KAF5649809.1"/>
    </source>
</evidence>
<gene>
    <name evidence="5" type="ORF">FTJAE_773</name>
</gene>
<comment type="cofactor">
    <cofactor evidence="1">
        <name>Mg(2+)</name>
        <dbReference type="ChEBI" id="CHEBI:18420"/>
    </cofactor>
</comment>
<dbReference type="Gene3D" id="3.90.79.10">
    <property type="entry name" value="Nucleoside Triphosphate Pyrophosphohydrolase"/>
    <property type="match status" value="1"/>
</dbReference>